<dbReference type="GO" id="GO:0003677">
    <property type="term" value="F:DNA binding"/>
    <property type="evidence" value="ECO:0007669"/>
    <property type="project" value="InterPro"/>
</dbReference>
<dbReference type="AlphaFoldDB" id="F2R9F6"/>
<accession>F2R9F6</accession>
<dbReference type="InterPro" id="IPR036388">
    <property type="entry name" value="WH-like_DNA-bd_sf"/>
</dbReference>
<sequence length="351" mass="37856">MRARMLTLAEAPLPHLERQVLELIAEGHEDPEVAAQLGLKNPALVRYRLARIACRFRLDAVVRPQLVDYAYTHGALPTPVVLQPLVLEANAYDLVRTLAAGEPVNAYARRLGLKPYQADYLLKATRARLGATSRPSMIRRAWQRQVLGPTPFAADLGRMYDEGPQPPGAGRWVIVPLLSGYRLAGPADGLQRTRHLDVPDQEAADAAARFLSGRAGFAPLWTTKPPRPGDPVRVSWGRSLPAVLAGPRVAPVRPPRHAAASASPSMPDRRAPASLLPRSSPARTSPMCEHPTPCPSANSPDREAAKPVAPHPEQGWTLLCNGVLLFEDTGELLPDGSIIAPHRGLIAAVAA</sequence>
<feature type="compositionally biased region" description="Low complexity" evidence="1">
    <location>
        <begin position="248"/>
        <end position="266"/>
    </location>
</feature>
<reference evidence="2 3" key="1">
    <citation type="journal article" date="2011" name="BMC Genomics">
        <title>Genome-wide analysis of the role of GlnR in Streptomyces venezuelae provides new insights into global nitrogen regulation in actinomycetes.</title>
        <authorList>
            <person name="Pullan S.T."/>
            <person name="Bibb M.J."/>
            <person name="Merrick M."/>
        </authorList>
    </citation>
    <scope>NUCLEOTIDE SEQUENCE [LARGE SCALE GENOMIC DNA]</scope>
    <source>
        <strain evidence="2">ATCC 10712</strain>
    </source>
</reference>
<dbReference type="GO" id="GO:0006355">
    <property type="term" value="P:regulation of DNA-templated transcription"/>
    <property type="evidence" value="ECO:0007669"/>
    <property type="project" value="InterPro"/>
</dbReference>
<protein>
    <submittedName>
        <fullName evidence="2">Uncharacterized protein</fullName>
    </submittedName>
</protein>
<evidence type="ECO:0000256" key="1">
    <source>
        <dbReference type="SAM" id="MobiDB-lite"/>
    </source>
</evidence>
<proteinExistence type="predicted"/>
<dbReference type="SUPFAM" id="SSF46894">
    <property type="entry name" value="C-terminal effector domain of the bipartite response regulators"/>
    <property type="match status" value="1"/>
</dbReference>
<dbReference type="HOGENOM" id="CLU_789678_0_0_11"/>
<dbReference type="KEGG" id="sve:SVEN_5713"/>
<dbReference type="Proteomes" id="UP000006854">
    <property type="component" value="Chromosome"/>
</dbReference>
<dbReference type="PATRIC" id="fig|953739.5.peg.935"/>
<dbReference type="Gene3D" id="1.10.10.10">
    <property type="entry name" value="Winged helix-like DNA-binding domain superfamily/Winged helix DNA-binding domain"/>
    <property type="match status" value="1"/>
</dbReference>
<gene>
    <name evidence="2" type="ordered locus">SVEN_5713</name>
</gene>
<evidence type="ECO:0000313" key="2">
    <source>
        <dbReference type="EMBL" id="CCA58999.1"/>
    </source>
</evidence>
<name>F2R9F6_STRVP</name>
<dbReference type="STRING" id="953739.SVEN_5713"/>
<organism evidence="2 3">
    <name type="scientific">Streptomyces venezuelae (strain ATCC 10712 / CBS 650.69 / DSM 40230 / JCM 4526 / NBRC 13096 / PD 04745)</name>
    <dbReference type="NCBI Taxonomy" id="953739"/>
    <lineage>
        <taxon>Bacteria</taxon>
        <taxon>Bacillati</taxon>
        <taxon>Actinomycetota</taxon>
        <taxon>Actinomycetes</taxon>
        <taxon>Kitasatosporales</taxon>
        <taxon>Streptomycetaceae</taxon>
        <taxon>Streptomyces</taxon>
    </lineage>
</organism>
<dbReference type="Pfam" id="PF19462">
    <property type="entry name" value="DUF5999"/>
    <property type="match status" value="1"/>
</dbReference>
<dbReference type="eggNOG" id="ENOG50330PX">
    <property type="taxonomic scope" value="Bacteria"/>
</dbReference>
<dbReference type="InterPro" id="IPR046041">
    <property type="entry name" value="DUF5999"/>
</dbReference>
<keyword evidence="3" id="KW-1185">Reference proteome</keyword>
<dbReference type="InterPro" id="IPR016032">
    <property type="entry name" value="Sig_transdc_resp-reg_C-effctor"/>
</dbReference>
<feature type="region of interest" description="Disordered" evidence="1">
    <location>
        <begin position="248"/>
        <end position="310"/>
    </location>
</feature>
<evidence type="ECO:0000313" key="3">
    <source>
        <dbReference type="Proteomes" id="UP000006854"/>
    </source>
</evidence>
<dbReference type="EMBL" id="FR845719">
    <property type="protein sequence ID" value="CCA58999.1"/>
    <property type="molecule type" value="Genomic_DNA"/>
</dbReference>